<accession>A0A5B8MRR9</accession>
<feature type="compositionally biased region" description="Basic and acidic residues" evidence="1">
    <location>
        <begin position="142"/>
        <end position="165"/>
    </location>
</feature>
<dbReference type="PANTHER" id="PTHR34357">
    <property type="entry name" value="F7A19.14 PROTEIN-RELATED"/>
    <property type="match status" value="1"/>
</dbReference>
<organism evidence="3 4">
    <name type="scientific">Chloropicon primus</name>
    <dbReference type="NCBI Taxonomy" id="1764295"/>
    <lineage>
        <taxon>Eukaryota</taxon>
        <taxon>Viridiplantae</taxon>
        <taxon>Chlorophyta</taxon>
        <taxon>Chloropicophyceae</taxon>
        <taxon>Chloropicales</taxon>
        <taxon>Chloropicaceae</taxon>
        <taxon>Chloropicon</taxon>
    </lineage>
</organism>
<dbReference type="OrthoDB" id="2148418at2759"/>
<dbReference type="Gene3D" id="1.10.287.2900">
    <property type="match status" value="1"/>
</dbReference>
<feature type="region of interest" description="Disordered" evidence="1">
    <location>
        <begin position="1"/>
        <end position="75"/>
    </location>
</feature>
<feature type="domain" description="GCK" evidence="2">
    <location>
        <begin position="74"/>
        <end position="149"/>
    </location>
</feature>
<feature type="region of interest" description="Disordered" evidence="1">
    <location>
        <begin position="141"/>
        <end position="165"/>
    </location>
</feature>
<dbReference type="PANTHER" id="PTHR34357:SF2">
    <property type="entry name" value="F26F24.3-RELATED"/>
    <property type="match status" value="1"/>
</dbReference>
<dbReference type="InterPro" id="IPR012891">
    <property type="entry name" value="GCK_dom"/>
</dbReference>
<dbReference type="EMBL" id="CP031042">
    <property type="protein sequence ID" value="QDZ22967.1"/>
    <property type="molecule type" value="Genomic_DNA"/>
</dbReference>
<evidence type="ECO:0000313" key="3">
    <source>
        <dbReference type="EMBL" id="QDZ22967.1"/>
    </source>
</evidence>
<sequence>MEGMARSKAKEGDDDAREASGREAPRTDDDVDADATSTKAGDEREATPTTGKSVEHKEGGGEGEGEEEEEEEEETCGFCKFMKGGACKDVFVAWEECVDSCRDKEGGDFVENCLNQTKLLKECMEENAEYYGIMLQAEEESLAAREEAAEKASEDDQSKDQPEAE</sequence>
<protein>
    <recommendedName>
        <fullName evidence="2">GCK domain-containing protein</fullName>
    </recommendedName>
</protein>
<proteinExistence type="predicted"/>
<dbReference type="AlphaFoldDB" id="A0A5B8MRR9"/>
<feature type="compositionally biased region" description="Basic and acidic residues" evidence="1">
    <location>
        <begin position="17"/>
        <end position="28"/>
    </location>
</feature>
<feature type="compositionally biased region" description="Acidic residues" evidence="1">
    <location>
        <begin position="61"/>
        <end position="75"/>
    </location>
</feature>
<keyword evidence="4" id="KW-1185">Reference proteome</keyword>
<evidence type="ECO:0000256" key="1">
    <source>
        <dbReference type="SAM" id="MobiDB-lite"/>
    </source>
</evidence>
<dbReference type="SMART" id="SM01227">
    <property type="entry name" value="GCK"/>
    <property type="match status" value="1"/>
</dbReference>
<gene>
    <name evidence="3" type="ORF">A3770_09p54850</name>
</gene>
<dbReference type="Proteomes" id="UP000316726">
    <property type="component" value="Chromosome 9"/>
</dbReference>
<dbReference type="STRING" id="1764295.A0A5B8MRR9"/>
<reference evidence="3 4" key="1">
    <citation type="submission" date="2018-07" db="EMBL/GenBank/DDBJ databases">
        <title>The complete nuclear genome of the prasinophyte Chloropicon primus (CCMP1205).</title>
        <authorList>
            <person name="Pombert J.-F."/>
            <person name="Otis C."/>
            <person name="Turmel M."/>
            <person name="Lemieux C."/>
        </authorList>
    </citation>
    <scope>NUCLEOTIDE SEQUENCE [LARGE SCALE GENOMIC DNA]</scope>
    <source>
        <strain evidence="3 4">CCMP1205</strain>
    </source>
</reference>
<evidence type="ECO:0000313" key="4">
    <source>
        <dbReference type="Proteomes" id="UP000316726"/>
    </source>
</evidence>
<name>A0A5B8MRR9_9CHLO</name>
<dbReference type="Pfam" id="PF07802">
    <property type="entry name" value="GCK"/>
    <property type="match status" value="1"/>
</dbReference>
<evidence type="ECO:0000259" key="2">
    <source>
        <dbReference type="SMART" id="SM01227"/>
    </source>
</evidence>